<dbReference type="AlphaFoldDB" id="A0A371F7K9"/>
<dbReference type="OrthoDB" id="1706811at2759"/>
<dbReference type="EMBL" id="QJKJ01010284">
    <property type="protein sequence ID" value="RDX74123.1"/>
    <property type="molecule type" value="Genomic_DNA"/>
</dbReference>
<dbReference type="Proteomes" id="UP000257109">
    <property type="component" value="Unassembled WGS sequence"/>
</dbReference>
<dbReference type="InterPro" id="IPR025724">
    <property type="entry name" value="GAG-pre-integrase_dom"/>
</dbReference>
<reference evidence="2" key="1">
    <citation type="submission" date="2018-05" db="EMBL/GenBank/DDBJ databases">
        <title>Draft genome of Mucuna pruriens seed.</title>
        <authorList>
            <person name="Nnadi N.E."/>
            <person name="Vos R."/>
            <person name="Hasami M.H."/>
            <person name="Devisetty U.K."/>
            <person name="Aguiy J.C."/>
        </authorList>
    </citation>
    <scope>NUCLEOTIDE SEQUENCE [LARGE SCALE GENOMIC DNA]</scope>
    <source>
        <strain evidence="2">JCA_2017</strain>
    </source>
</reference>
<sequence>MFLLQAIWAVCFKLFKKFCNYCKKGWTYYQGKLQQLLQPQLILLFLTIFPIQHLSNKMLLLMFQRKSSSPWYFDFGASNHMTNIAQLLTNIKNIMKISRFILMGDQHSGKIIAKRPKVGRLFLIHFLLSPNLSLPLVSCNFAIVDYQVWHKRLGHSNSNVLHDMLKYGFLGNKHTSSLNVVHFDCISCMIEKSKILSFSTHYLNVTQPFDIIYSDVWGVAPIISHANYKYFITSIDDYSCLTWVYFLHSKGEVFSTFKFFYAYVQTQFLFQNQNFFYNNGGEYTSHSFQEFLQFNGLVHQPHNKMRQLDEKNCHFLDVVHTLLLESYVPSHFWCEVISIAVHLINRLIFPSLDNESPFTLLFGHPPDYSTLHIFKCTKLNSQFVKCAFLGYSPHQKAFYVMILTSVEFGSLEINLYSHQASMVLEANLLLLSSSLDPSFFIQRTPKGIMVLFVYVDGIVVIGFDQEKFSRIKHMLHSTFHIKELEVHYHLEGILFKLAKVHSRFGQLDELTNSTIVDTPLEVNVKYRREECDILDDPTLYHKLVGSLIYVTITHLDISFVVHTISKFMKSPKHFHFSIISLWHLKGWFIFPTDLFINLQAYSDADWADCPNTRKSTTNWCMFLKQDLVSKSSIEAKYHTMSVACTEIIWLAWIPSSITNSTAY</sequence>
<feature type="non-terminal residue" evidence="2">
    <location>
        <position position="1"/>
    </location>
</feature>
<evidence type="ECO:0000259" key="1">
    <source>
        <dbReference type="PROSITE" id="PS50994"/>
    </source>
</evidence>
<dbReference type="SUPFAM" id="SSF53098">
    <property type="entry name" value="Ribonuclease H-like"/>
    <property type="match status" value="1"/>
</dbReference>
<dbReference type="PANTHER" id="PTHR42648">
    <property type="entry name" value="TRANSPOSASE, PUTATIVE-RELATED"/>
    <property type="match status" value="1"/>
</dbReference>
<dbReference type="PANTHER" id="PTHR42648:SF28">
    <property type="entry name" value="TRANSPOSON-ENCODED PROTEIN WITH RIBONUCLEASE H-LIKE AND RETROVIRUS ZINC FINGER-LIKE DOMAINS"/>
    <property type="match status" value="1"/>
</dbReference>
<proteinExistence type="predicted"/>
<organism evidence="2 3">
    <name type="scientific">Mucuna pruriens</name>
    <name type="common">Velvet bean</name>
    <name type="synonym">Dolichos pruriens</name>
    <dbReference type="NCBI Taxonomy" id="157652"/>
    <lineage>
        <taxon>Eukaryota</taxon>
        <taxon>Viridiplantae</taxon>
        <taxon>Streptophyta</taxon>
        <taxon>Embryophyta</taxon>
        <taxon>Tracheophyta</taxon>
        <taxon>Spermatophyta</taxon>
        <taxon>Magnoliopsida</taxon>
        <taxon>eudicotyledons</taxon>
        <taxon>Gunneridae</taxon>
        <taxon>Pentapetalae</taxon>
        <taxon>rosids</taxon>
        <taxon>fabids</taxon>
        <taxon>Fabales</taxon>
        <taxon>Fabaceae</taxon>
        <taxon>Papilionoideae</taxon>
        <taxon>50 kb inversion clade</taxon>
        <taxon>NPAAA clade</taxon>
        <taxon>indigoferoid/millettioid clade</taxon>
        <taxon>Phaseoleae</taxon>
        <taxon>Mucuna</taxon>
    </lineage>
</organism>
<keyword evidence="3" id="KW-1185">Reference proteome</keyword>
<dbReference type="GO" id="GO:0015074">
    <property type="term" value="P:DNA integration"/>
    <property type="evidence" value="ECO:0007669"/>
    <property type="project" value="InterPro"/>
</dbReference>
<dbReference type="CDD" id="cd09272">
    <property type="entry name" value="RNase_HI_RT_Ty1"/>
    <property type="match status" value="1"/>
</dbReference>
<name>A0A371F7K9_MUCPR</name>
<gene>
    <name evidence="2" type="ORF">CR513_46162</name>
</gene>
<comment type="caution">
    <text evidence="2">The sequence shown here is derived from an EMBL/GenBank/DDBJ whole genome shotgun (WGS) entry which is preliminary data.</text>
</comment>
<dbReference type="InterPro" id="IPR039537">
    <property type="entry name" value="Retrotran_Ty1/copia-like"/>
</dbReference>
<dbReference type="Pfam" id="PF13976">
    <property type="entry name" value="gag_pre-integrs"/>
    <property type="match status" value="1"/>
</dbReference>
<dbReference type="InterPro" id="IPR001584">
    <property type="entry name" value="Integrase_cat-core"/>
</dbReference>
<dbReference type="GO" id="GO:0003676">
    <property type="term" value="F:nucleic acid binding"/>
    <property type="evidence" value="ECO:0007669"/>
    <property type="project" value="InterPro"/>
</dbReference>
<evidence type="ECO:0000313" key="3">
    <source>
        <dbReference type="Proteomes" id="UP000257109"/>
    </source>
</evidence>
<accession>A0A371F7K9</accession>
<dbReference type="InterPro" id="IPR012337">
    <property type="entry name" value="RNaseH-like_sf"/>
</dbReference>
<dbReference type="Gene3D" id="3.30.420.10">
    <property type="entry name" value="Ribonuclease H-like superfamily/Ribonuclease H"/>
    <property type="match status" value="1"/>
</dbReference>
<dbReference type="PROSITE" id="PS50994">
    <property type="entry name" value="INTEGRASE"/>
    <property type="match status" value="1"/>
</dbReference>
<dbReference type="STRING" id="157652.A0A371F7K9"/>
<feature type="domain" description="Integrase catalytic" evidence="1">
    <location>
        <begin position="204"/>
        <end position="365"/>
    </location>
</feature>
<protein>
    <recommendedName>
        <fullName evidence="1">Integrase catalytic domain-containing protein</fullName>
    </recommendedName>
</protein>
<evidence type="ECO:0000313" key="2">
    <source>
        <dbReference type="EMBL" id="RDX74123.1"/>
    </source>
</evidence>
<dbReference type="InterPro" id="IPR036397">
    <property type="entry name" value="RNaseH_sf"/>
</dbReference>